<evidence type="ECO:0000313" key="2">
    <source>
        <dbReference type="EMBL" id="KAG5460481.1"/>
    </source>
</evidence>
<dbReference type="EMBL" id="JAEFCI010005163">
    <property type="protein sequence ID" value="KAG5460481.1"/>
    <property type="molecule type" value="Genomic_DNA"/>
</dbReference>
<protein>
    <submittedName>
        <fullName evidence="2">Uncharacterized protein</fullName>
    </submittedName>
</protein>
<evidence type="ECO:0000313" key="3">
    <source>
        <dbReference type="Proteomes" id="UP000673691"/>
    </source>
</evidence>
<feature type="region of interest" description="Disordered" evidence="1">
    <location>
        <begin position="1"/>
        <end position="41"/>
    </location>
</feature>
<feature type="non-terminal residue" evidence="2">
    <location>
        <position position="1"/>
    </location>
</feature>
<organism evidence="2 3">
    <name type="scientific">Olpidium bornovanus</name>
    <dbReference type="NCBI Taxonomy" id="278681"/>
    <lineage>
        <taxon>Eukaryota</taxon>
        <taxon>Fungi</taxon>
        <taxon>Fungi incertae sedis</taxon>
        <taxon>Olpidiomycota</taxon>
        <taxon>Olpidiomycotina</taxon>
        <taxon>Olpidiomycetes</taxon>
        <taxon>Olpidiales</taxon>
        <taxon>Olpidiaceae</taxon>
        <taxon>Olpidium</taxon>
    </lineage>
</organism>
<accession>A0A8H7ZVX8</accession>
<reference evidence="2 3" key="1">
    <citation type="journal article" name="Sci. Rep.">
        <title>Genome-scale phylogenetic analyses confirm Olpidium as the closest living zoosporic fungus to the non-flagellated, terrestrial fungi.</title>
        <authorList>
            <person name="Chang Y."/>
            <person name="Rochon D."/>
            <person name="Sekimoto S."/>
            <person name="Wang Y."/>
            <person name="Chovatia M."/>
            <person name="Sandor L."/>
            <person name="Salamov A."/>
            <person name="Grigoriev I.V."/>
            <person name="Stajich J.E."/>
            <person name="Spatafora J.W."/>
        </authorList>
    </citation>
    <scope>NUCLEOTIDE SEQUENCE [LARGE SCALE GENOMIC DNA]</scope>
    <source>
        <strain evidence="2">S191</strain>
    </source>
</reference>
<evidence type="ECO:0000256" key="1">
    <source>
        <dbReference type="SAM" id="MobiDB-lite"/>
    </source>
</evidence>
<gene>
    <name evidence="2" type="ORF">BJ554DRAFT_7465</name>
</gene>
<keyword evidence="3" id="KW-1185">Reference proteome</keyword>
<proteinExistence type="predicted"/>
<dbReference type="Proteomes" id="UP000673691">
    <property type="component" value="Unassembled WGS sequence"/>
</dbReference>
<comment type="caution">
    <text evidence="2">The sequence shown here is derived from an EMBL/GenBank/DDBJ whole genome shotgun (WGS) entry which is preliminary data.</text>
</comment>
<dbReference type="AlphaFoldDB" id="A0A8H7ZVX8"/>
<name>A0A8H7ZVX8_9FUNG</name>
<sequence>FRCITPRLPPHPTARKSSEPRVVTTREGPDAQRRRTRRRRTALPTTCLPLDYRCILDPMRAPGLSATLAGASPCYMGFRGVLHLGQCHPLGALGSQDPHPGGCILAPGASTCDSRFPVRPSGNATSFGASLAVGF</sequence>